<dbReference type="Gene3D" id="1.10.260.40">
    <property type="entry name" value="lambda repressor-like DNA-binding domains"/>
    <property type="match status" value="1"/>
</dbReference>
<dbReference type="AlphaFoldDB" id="A0A4R6SKI6"/>
<evidence type="ECO:0000313" key="3">
    <source>
        <dbReference type="Proteomes" id="UP000295444"/>
    </source>
</evidence>
<dbReference type="Proteomes" id="UP000295444">
    <property type="component" value="Unassembled WGS sequence"/>
</dbReference>
<name>A0A4R6SKI6_LABRH</name>
<proteinExistence type="predicted"/>
<gene>
    <name evidence="2" type="ORF">EV186_101541</name>
</gene>
<dbReference type="OrthoDB" id="72638at2"/>
<accession>A0A4R6SKI6</accession>
<dbReference type="EMBL" id="SNXZ01000001">
    <property type="protein sequence ID" value="TDQ04589.1"/>
    <property type="molecule type" value="Genomic_DNA"/>
</dbReference>
<sequence length="303" mass="33428">MPPREVKLGETLSRLIEERGFSRNRQEILRAVGVSAAALSQYTRNQTRPSFQKLLDLADFFGVSLDYLVHGEGAGEQRVDHSSMAQLIDVSLTSVRTRVSQHSALVGRIGRVLADRVDSVARELAESATAGREGLIQDDESARLERFCVKADILSVDLGFDLIEVAGESPAAGTFLDVVAGNLTRGCRYRFLVPGDVEDKVPDFRGLLTDKVGEGVVWANCEFRRTDHPVVTGAGLYQLDVQRVRSEEAALYAQLSDYISSDGGLAYVIRPNSVTNSDMLMTGHHRDRARTTFDRLWKSARSL</sequence>
<dbReference type="GO" id="GO:0003677">
    <property type="term" value="F:DNA binding"/>
    <property type="evidence" value="ECO:0007669"/>
    <property type="project" value="InterPro"/>
</dbReference>
<dbReference type="InterPro" id="IPR001387">
    <property type="entry name" value="Cro/C1-type_HTH"/>
</dbReference>
<feature type="domain" description="HTH cro/C1-type" evidence="1">
    <location>
        <begin position="30"/>
        <end position="68"/>
    </location>
</feature>
<dbReference type="PROSITE" id="PS50943">
    <property type="entry name" value="HTH_CROC1"/>
    <property type="match status" value="1"/>
</dbReference>
<comment type="caution">
    <text evidence="2">The sequence shown here is derived from an EMBL/GenBank/DDBJ whole genome shotgun (WGS) entry which is preliminary data.</text>
</comment>
<dbReference type="InterPro" id="IPR010982">
    <property type="entry name" value="Lambda_DNA-bd_dom_sf"/>
</dbReference>
<reference evidence="2 3" key="1">
    <citation type="submission" date="2019-03" db="EMBL/GenBank/DDBJ databases">
        <title>Genomic Encyclopedia of Type Strains, Phase IV (KMG-IV): sequencing the most valuable type-strain genomes for metagenomic binning, comparative biology and taxonomic classification.</title>
        <authorList>
            <person name="Goeker M."/>
        </authorList>
    </citation>
    <scope>NUCLEOTIDE SEQUENCE [LARGE SCALE GENOMIC DNA]</scope>
    <source>
        <strain evidence="2 3">DSM 45361</strain>
    </source>
</reference>
<evidence type="ECO:0000259" key="1">
    <source>
        <dbReference type="PROSITE" id="PS50943"/>
    </source>
</evidence>
<organism evidence="2 3">
    <name type="scientific">Labedaea rhizosphaerae</name>
    <dbReference type="NCBI Taxonomy" id="598644"/>
    <lineage>
        <taxon>Bacteria</taxon>
        <taxon>Bacillati</taxon>
        <taxon>Actinomycetota</taxon>
        <taxon>Actinomycetes</taxon>
        <taxon>Pseudonocardiales</taxon>
        <taxon>Pseudonocardiaceae</taxon>
        <taxon>Labedaea</taxon>
    </lineage>
</organism>
<dbReference type="SUPFAM" id="SSF47413">
    <property type="entry name" value="lambda repressor-like DNA-binding domains"/>
    <property type="match status" value="1"/>
</dbReference>
<keyword evidence="3" id="KW-1185">Reference proteome</keyword>
<dbReference type="CDD" id="cd00093">
    <property type="entry name" value="HTH_XRE"/>
    <property type="match status" value="1"/>
</dbReference>
<protein>
    <submittedName>
        <fullName evidence="2">Helix-turn-helix protein</fullName>
    </submittedName>
</protein>
<dbReference type="SMART" id="SM00530">
    <property type="entry name" value="HTH_XRE"/>
    <property type="match status" value="1"/>
</dbReference>
<dbReference type="Pfam" id="PF01381">
    <property type="entry name" value="HTH_3"/>
    <property type="match status" value="1"/>
</dbReference>
<evidence type="ECO:0000313" key="2">
    <source>
        <dbReference type="EMBL" id="TDQ04589.1"/>
    </source>
</evidence>